<dbReference type="InterPro" id="IPR001943">
    <property type="entry name" value="UVR_dom"/>
</dbReference>
<dbReference type="GO" id="GO:0050897">
    <property type="term" value="F:cobalt ion binding"/>
    <property type="evidence" value="ECO:0007669"/>
    <property type="project" value="TreeGrafter"/>
</dbReference>
<proteinExistence type="predicted"/>
<keyword evidence="3" id="KW-1185">Reference proteome</keyword>
<accession>A0A2K9P2K3</accession>
<dbReference type="EMBL" id="CP020991">
    <property type="protein sequence ID" value="AUO19495.1"/>
    <property type="molecule type" value="Genomic_DNA"/>
</dbReference>
<evidence type="ECO:0000313" key="3">
    <source>
        <dbReference type="Proteomes" id="UP000235589"/>
    </source>
</evidence>
<dbReference type="PANTHER" id="PTHR38430:SF1">
    <property type="entry name" value="PROTEIN-ARGININE KINASE ACTIVATOR PROTEIN"/>
    <property type="match status" value="1"/>
</dbReference>
<dbReference type="PANTHER" id="PTHR38430">
    <property type="entry name" value="PROTEIN-ARGININE KINASE ACTIVATOR PROTEIN"/>
    <property type="match status" value="1"/>
</dbReference>
<organism evidence="2 3">
    <name type="scientific">Monoglobus pectinilyticus</name>
    <dbReference type="NCBI Taxonomy" id="1981510"/>
    <lineage>
        <taxon>Bacteria</taxon>
        <taxon>Bacillati</taxon>
        <taxon>Bacillota</taxon>
        <taxon>Clostridia</taxon>
        <taxon>Monoglobales</taxon>
        <taxon>Monoglobaceae</taxon>
        <taxon>Monoglobus</taxon>
    </lineage>
</organism>
<dbReference type="InterPro" id="IPR025542">
    <property type="entry name" value="YacH"/>
</dbReference>
<name>A0A2K9P2K3_9FIRM</name>
<dbReference type="GeneID" id="98062733"/>
<sequence length="176" mass="19376">MKCQICGKNEAVQDIYCNINGKKSRLKVCRDCSKQIADSIIPGHGSLYDSVGLGNLTSALYSLTGGHMPGAAEPEILQAVNKCPVCGMTYEMFASNGKLGCGECYKTFHDRLLRPLKQIHGTYEHVGKIPERAGGSLKTSKKLEKLKSQLDSAVLRQEFERAAELRDEIRKLKGDE</sequence>
<dbReference type="GO" id="GO:0046870">
    <property type="term" value="F:cadmium ion binding"/>
    <property type="evidence" value="ECO:0007669"/>
    <property type="project" value="TreeGrafter"/>
</dbReference>
<dbReference type="RefSeq" id="WP_158648930.1">
    <property type="nucleotide sequence ID" value="NZ_CP020991.1"/>
</dbReference>
<dbReference type="AlphaFoldDB" id="A0A2K9P2K3"/>
<evidence type="ECO:0000259" key="1">
    <source>
        <dbReference type="PROSITE" id="PS50151"/>
    </source>
</evidence>
<dbReference type="GO" id="GO:1990169">
    <property type="term" value="P:stress response to copper ion"/>
    <property type="evidence" value="ECO:0007669"/>
    <property type="project" value="TreeGrafter"/>
</dbReference>
<gene>
    <name evidence="2" type="ORF">B9O19_01334</name>
</gene>
<dbReference type="GO" id="GO:0008270">
    <property type="term" value="F:zinc ion binding"/>
    <property type="evidence" value="ECO:0007669"/>
    <property type="project" value="TreeGrafter"/>
</dbReference>
<dbReference type="InterPro" id="IPR036876">
    <property type="entry name" value="UVR_dom_sf"/>
</dbReference>
<reference evidence="2 3" key="1">
    <citation type="submission" date="2017-04" db="EMBL/GenBank/DDBJ databases">
        <title>Monoglobus pectinilyticus 14 draft genome.</title>
        <authorList>
            <person name="Kim C."/>
            <person name="Rosendale D.I."/>
            <person name="Kelly W.J."/>
            <person name="Tannock G.W."/>
            <person name="Patchett M.L."/>
            <person name="Jordens J.Z."/>
        </authorList>
    </citation>
    <scope>NUCLEOTIDE SEQUENCE [LARGE SCALE GENOMIC DNA]</scope>
    <source>
        <strain evidence="2 3">14</strain>
    </source>
</reference>
<dbReference type="GO" id="GO:0005507">
    <property type="term" value="F:copper ion binding"/>
    <property type="evidence" value="ECO:0007669"/>
    <property type="project" value="TreeGrafter"/>
</dbReference>
<dbReference type="PROSITE" id="PS50151">
    <property type="entry name" value="UVR"/>
    <property type="match status" value="1"/>
</dbReference>
<evidence type="ECO:0000313" key="2">
    <source>
        <dbReference type="EMBL" id="AUO19495.1"/>
    </source>
</evidence>
<protein>
    <submittedName>
        <fullName evidence="2">UvrB/UvrC protein</fullName>
    </submittedName>
</protein>
<dbReference type="SUPFAM" id="SSF46600">
    <property type="entry name" value="C-terminal UvrC-binding domain of UvrB"/>
    <property type="match status" value="1"/>
</dbReference>
<dbReference type="PIRSF" id="PIRSF015034">
    <property type="entry name" value="YacH"/>
    <property type="match status" value="1"/>
</dbReference>
<dbReference type="Pfam" id="PF02151">
    <property type="entry name" value="UVR"/>
    <property type="match status" value="1"/>
</dbReference>
<dbReference type="OrthoDB" id="9788704at2"/>
<dbReference type="Gene3D" id="4.10.860.10">
    <property type="entry name" value="UVR domain"/>
    <property type="match status" value="1"/>
</dbReference>
<dbReference type="Proteomes" id="UP000235589">
    <property type="component" value="Chromosome"/>
</dbReference>
<dbReference type="KEGG" id="mpec:B9O19_01334"/>
<feature type="domain" description="UVR" evidence="1">
    <location>
        <begin position="140"/>
        <end position="175"/>
    </location>
</feature>
<dbReference type="GO" id="GO:1990170">
    <property type="term" value="P:stress response to cadmium ion"/>
    <property type="evidence" value="ECO:0007669"/>
    <property type="project" value="TreeGrafter"/>
</dbReference>